<dbReference type="Proteomes" id="UP000859547">
    <property type="component" value="Unassembled WGS sequence"/>
</dbReference>
<evidence type="ECO:0000313" key="3">
    <source>
        <dbReference type="Proteomes" id="UP000070646"/>
    </source>
</evidence>
<reference evidence="1" key="2">
    <citation type="journal article" date="2018" name="Genome Biol.">
        <title>SKESA: strategic k-mer extension for scrupulous assemblies.</title>
        <authorList>
            <person name="Souvorov A."/>
            <person name="Agarwala R."/>
            <person name="Lipman D.J."/>
        </authorList>
    </citation>
    <scope>NUCLEOTIDE SEQUENCE</scope>
    <source>
        <strain evidence="1">C8</strain>
    </source>
</reference>
<gene>
    <name evidence="2" type="ORF">HMPREF3222_02600</name>
    <name evidence="1" type="ORF">I9080_001550</name>
</gene>
<dbReference type="EMBL" id="LRPU01000155">
    <property type="protein sequence ID" value="KXA07805.1"/>
    <property type="molecule type" value="Genomic_DNA"/>
</dbReference>
<sequence length="210" mass="22882">MKNIKEIMSEMTGLSKQIAVTLNNEDSVTEDILPQVSCQRPSCDTTTTTCDPTDNTVAFCCAINFPNTFHFNSNNPGTRILYDLNCLNVIIVPCCCAGVPRYDIKIVGCIPFITNISVVTGQSGQCVYPPNSPIFLSCHSSVCVDNIVCNKCTYEEAIIAREIVKNKLKNCSCITVTLNPPVRDNCVVKVTGQFILPNCNQPTTGNCNPS</sequence>
<dbReference type="RefSeq" id="WP_060796499.1">
    <property type="nucleotide sequence ID" value="NZ_CATNXM010000001.1"/>
</dbReference>
<name>A0A133MUT7_CLOPF</name>
<dbReference type="AlphaFoldDB" id="A0A133MUT7"/>
<proteinExistence type="predicted"/>
<accession>A0A133MUT7</accession>
<organism evidence="2 3">
    <name type="scientific">Clostridium perfringens</name>
    <dbReference type="NCBI Taxonomy" id="1502"/>
    <lineage>
        <taxon>Bacteria</taxon>
        <taxon>Bacillati</taxon>
        <taxon>Bacillota</taxon>
        <taxon>Clostridia</taxon>
        <taxon>Eubacteriales</taxon>
        <taxon>Clostridiaceae</taxon>
        <taxon>Clostridium</taxon>
    </lineage>
</organism>
<protein>
    <submittedName>
        <fullName evidence="2">CryBP1 protein</fullName>
    </submittedName>
</protein>
<dbReference type="PATRIC" id="fig|1502.174.peg.2620"/>
<dbReference type="Proteomes" id="UP000070646">
    <property type="component" value="Unassembled WGS sequence"/>
</dbReference>
<dbReference type="EMBL" id="DACTCB010000006">
    <property type="protein sequence ID" value="HAT4307759.1"/>
    <property type="molecule type" value="Genomic_DNA"/>
</dbReference>
<evidence type="ECO:0000313" key="1">
    <source>
        <dbReference type="EMBL" id="HAT4307759.1"/>
    </source>
</evidence>
<comment type="caution">
    <text evidence="2">The sequence shown here is derived from an EMBL/GenBank/DDBJ whole genome shotgun (WGS) entry which is preliminary data.</text>
</comment>
<reference evidence="2 3" key="1">
    <citation type="submission" date="2016-01" db="EMBL/GenBank/DDBJ databases">
        <authorList>
            <person name="Oliw E.H."/>
        </authorList>
    </citation>
    <scope>NUCLEOTIDE SEQUENCE [LARGE SCALE GENOMIC DNA]</scope>
    <source>
        <strain evidence="2 3">MJR7757A</strain>
    </source>
</reference>
<reference evidence="1" key="3">
    <citation type="submission" date="2020-07" db="EMBL/GenBank/DDBJ databases">
        <authorList>
            <consortium name="NCBI Pathogen Detection Project"/>
        </authorList>
    </citation>
    <scope>NUCLEOTIDE SEQUENCE</scope>
    <source>
        <strain evidence="1">C8</strain>
    </source>
</reference>
<evidence type="ECO:0000313" key="2">
    <source>
        <dbReference type="EMBL" id="KXA07805.1"/>
    </source>
</evidence>